<dbReference type="CDD" id="cd00073">
    <property type="entry name" value="H15"/>
    <property type="match status" value="1"/>
</dbReference>
<reference evidence="17" key="2">
    <citation type="journal article" date="2007" name="Science">
        <title>Genome sequence of Aedes aegypti, a major arbovirus vector.</title>
        <authorList>
            <person name="Nene V."/>
            <person name="Wortman J.R."/>
            <person name="Lawson D."/>
            <person name="Haas B."/>
            <person name="Kodira C."/>
            <person name="Tu Z.J."/>
            <person name="Loftus B."/>
            <person name="Xi Z."/>
            <person name="Megy K."/>
            <person name="Grabherr M."/>
            <person name="Ren Q."/>
            <person name="Zdobnov E.M."/>
            <person name="Lobo N.F."/>
            <person name="Campbell K.S."/>
            <person name="Brown S.E."/>
            <person name="Bonaldo M.F."/>
            <person name="Zhu J."/>
            <person name="Sinkins S.P."/>
            <person name="Hogenkamp D.G."/>
            <person name="Amedeo P."/>
            <person name="Arensburger P."/>
            <person name="Atkinson P.W."/>
            <person name="Bidwell S."/>
            <person name="Biedler J."/>
            <person name="Birney E."/>
            <person name="Bruggner R.V."/>
            <person name="Costas J."/>
            <person name="Coy M.R."/>
            <person name="Crabtree J."/>
            <person name="Crawford M."/>
            <person name="Debruyn B."/>
            <person name="Decaprio D."/>
            <person name="Eiglmeier K."/>
            <person name="Eisenstadt E."/>
            <person name="El-Dorry H."/>
            <person name="Gelbart W.M."/>
            <person name="Gomes S.L."/>
            <person name="Hammond M."/>
            <person name="Hannick L.I."/>
            <person name="Hogan J.R."/>
            <person name="Holmes M.H."/>
            <person name="Jaffe D."/>
            <person name="Johnston J.S."/>
            <person name="Kennedy R.C."/>
            <person name="Koo H."/>
            <person name="Kravitz S."/>
            <person name="Kriventseva E.V."/>
            <person name="Kulp D."/>
            <person name="Labutti K."/>
            <person name="Lee E."/>
            <person name="Li S."/>
            <person name="Lovin D.D."/>
            <person name="Mao C."/>
            <person name="Mauceli E."/>
            <person name="Menck C.F."/>
            <person name="Miller J.R."/>
            <person name="Montgomery P."/>
            <person name="Mori A."/>
            <person name="Nascimento A.L."/>
            <person name="Naveira H.F."/>
            <person name="Nusbaum C."/>
            <person name="O'leary S."/>
            <person name="Orvis J."/>
            <person name="Pertea M."/>
            <person name="Quesneville H."/>
            <person name="Reidenbach K.R."/>
            <person name="Rogers Y.H."/>
            <person name="Roth C.W."/>
            <person name="Schneider J.R."/>
            <person name="Schatz M."/>
            <person name="Shumway M."/>
            <person name="Stanke M."/>
            <person name="Stinson E.O."/>
            <person name="Tubio J.M."/>
            <person name="Vanzee J.P."/>
            <person name="Verjovski-Almeida S."/>
            <person name="Werner D."/>
            <person name="White O."/>
            <person name="Wyder S."/>
            <person name="Zeng Q."/>
            <person name="Zhao Q."/>
            <person name="Zhao Y."/>
            <person name="Hill C.A."/>
            <person name="Raikhel A.S."/>
            <person name="Soares M.B."/>
            <person name="Knudson D.L."/>
            <person name="Lee N.H."/>
            <person name="Galagan J."/>
            <person name="Salzberg S.L."/>
            <person name="Paulsen I.T."/>
            <person name="Dimopoulos G."/>
            <person name="Collins F.H."/>
            <person name="Birren B."/>
            <person name="Fraser-Liggett C.M."/>
            <person name="Severson D.W."/>
        </authorList>
    </citation>
    <scope>NUCLEOTIDE SEQUENCE [LARGE SCALE GENOMIC DNA]</scope>
    <source>
        <strain evidence="17">Liverpool</strain>
    </source>
</reference>
<dbReference type="GO" id="GO:0000786">
    <property type="term" value="C:nucleosome"/>
    <property type="evidence" value="ECO:0007669"/>
    <property type="project" value="UniProtKB-KW"/>
</dbReference>
<dbReference type="PaxDb" id="7159-AAEL015684-PA"/>
<feature type="compositionally biased region" description="Basic residues" evidence="15">
    <location>
        <begin position="145"/>
        <end position="156"/>
    </location>
</feature>
<dbReference type="Gene3D" id="1.10.20.10">
    <property type="entry name" value="Histone, subunit A"/>
    <property type="match status" value="1"/>
</dbReference>
<evidence type="ECO:0000256" key="3">
    <source>
        <dbReference type="ARBA" id="ARBA00004123"/>
    </source>
</evidence>
<organism evidence="17 18">
    <name type="scientific">Aedes aegypti</name>
    <name type="common">Yellowfever mosquito</name>
    <name type="synonym">Culex aegypti</name>
    <dbReference type="NCBI Taxonomy" id="7159"/>
    <lineage>
        <taxon>Eukaryota</taxon>
        <taxon>Metazoa</taxon>
        <taxon>Ecdysozoa</taxon>
        <taxon>Arthropoda</taxon>
        <taxon>Hexapoda</taxon>
        <taxon>Insecta</taxon>
        <taxon>Pterygota</taxon>
        <taxon>Neoptera</taxon>
        <taxon>Endopterygota</taxon>
        <taxon>Diptera</taxon>
        <taxon>Nematocera</taxon>
        <taxon>Culicoidea</taxon>
        <taxon>Culicidae</taxon>
        <taxon>Culicinae</taxon>
        <taxon>Aedini</taxon>
        <taxon>Aedes</taxon>
        <taxon>Stegomyia</taxon>
    </lineage>
</organism>
<comment type="similarity">
    <text evidence="5 14">Belongs to the histone H2B family.</text>
</comment>
<dbReference type="SMART" id="SM00427">
    <property type="entry name" value="H2B"/>
    <property type="match status" value="1"/>
</dbReference>
<feature type="compositionally biased region" description="Low complexity" evidence="15">
    <location>
        <begin position="157"/>
        <end position="184"/>
    </location>
</feature>
<dbReference type="PROSITE" id="PS51504">
    <property type="entry name" value="H15"/>
    <property type="match status" value="1"/>
</dbReference>
<dbReference type="SUPFAM" id="SSF46785">
    <property type="entry name" value="Winged helix' DNA-binding domain"/>
    <property type="match status" value="1"/>
</dbReference>
<comment type="subunit">
    <text evidence="6 14">The nucleosome is a histone octamer containing two molecules each of H2A, H2B, H3 and H4 assembled in one H3-H4 heterotetramer and two H2A-H2B heterodimers. The octamer wraps approximately 147 bp of DNA.</text>
</comment>
<dbReference type="InterPro" id="IPR036390">
    <property type="entry name" value="WH_DNA-bd_sf"/>
</dbReference>
<dbReference type="SUPFAM" id="SSF47113">
    <property type="entry name" value="Histone-fold"/>
    <property type="match status" value="1"/>
</dbReference>
<dbReference type="GO" id="GO:0006334">
    <property type="term" value="P:nucleosome assembly"/>
    <property type="evidence" value="ECO:0007669"/>
    <property type="project" value="InterPro"/>
</dbReference>
<dbReference type="Pfam" id="PF00125">
    <property type="entry name" value="Histone"/>
    <property type="match status" value="1"/>
</dbReference>
<accession>Q17ER9</accession>
<keyword evidence="8 14" id="KW-0158">Chromosome</keyword>
<dbReference type="InterPro" id="IPR036388">
    <property type="entry name" value="WH-like_DNA-bd_sf"/>
</dbReference>
<evidence type="ECO:0000256" key="1">
    <source>
        <dbReference type="ARBA" id="ARBA00002001"/>
    </source>
</evidence>
<keyword evidence="9" id="KW-1017">Isopeptide bond</keyword>
<dbReference type="VEuPathDB" id="VectorBase:AAEL025497"/>
<dbReference type="GO" id="GO:0003677">
    <property type="term" value="F:DNA binding"/>
    <property type="evidence" value="ECO:0007669"/>
    <property type="project" value="UniProtKB-KW"/>
</dbReference>
<dbReference type="PRINTS" id="PR00621">
    <property type="entry name" value="HISTONEH2B"/>
</dbReference>
<dbReference type="Gene3D" id="1.10.10.10">
    <property type="entry name" value="Winged helix-like DNA-binding domain superfamily/Winged helix DNA-binding domain"/>
    <property type="match status" value="1"/>
</dbReference>
<keyword evidence="13 14" id="KW-0544">Nucleosome core</keyword>
<dbReference type="PROSITE" id="PS00357">
    <property type="entry name" value="HISTONE_H2B"/>
    <property type="match status" value="1"/>
</dbReference>
<keyword evidence="11 14" id="KW-0238">DNA-binding</keyword>
<evidence type="ECO:0000256" key="15">
    <source>
        <dbReference type="SAM" id="MobiDB-lite"/>
    </source>
</evidence>
<comment type="function">
    <text evidence="2">Histones H1 are necessary for the condensation of nucleosome chains into higher-order structures.</text>
</comment>
<gene>
    <name evidence="17" type="ORF">AaeL_AAEL015684</name>
</gene>
<dbReference type="Proteomes" id="UP000682892">
    <property type="component" value="Chromosome 3"/>
</dbReference>
<dbReference type="InterPro" id="IPR055333">
    <property type="entry name" value="HISTONE_H2B_site"/>
</dbReference>
<dbReference type="SMART" id="SM00526">
    <property type="entry name" value="H15"/>
    <property type="match status" value="1"/>
</dbReference>
<dbReference type="GO" id="GO:0005634">
    <property type="term" value="C:nucleus"/>
    <property type="evidence" value="ECO:0007669"/>
    <property type="project" value="UniProtKB-SubCell"/>
</dbReference>
<evidence type="ECO:0000259" key="16">
    <source>
        <dbReference type="PROSITE" id="PS51504"/>
    </source>
</evidence>
<dbReference type="PhylomeDB" id="Q17ER9"/>
<keyword evidence="10" id="KW-0832">Ubl conjugation</keyword>
<evidence type="ECO:0000256" key="12">
    <source>
        <dbReference type="ARBA" id="ARBA00023242"/>
    </source>
</evidence>
<evidence type="ECO:0000256" key="8">
    <source>
        <dbReference type="ARBA" id="ARBA00022454"/>
    </source>
</evidence>
<feature type="compositionally biased region" description="Basic residues" evidence="15">
    <location>
        <begin position="185"/>
        <end position="211"/>
    </location>
</feature>
<dbReference type="eggNOG" id="KOG1744">
    <property type="taxonomic scope" value="Eukaryota"/>
</dbReference>
<dbReference type="EMBL" id="CH477279">
    <property type="protein sequence ID" value="EAT45033.2"/>
    <property type="molecule type" value="Genomic_DNA"/>
</dbReference>
<evidence type="ECO:0000256" key="13">
    <source>
        <dbReference type="ARBA" id="ARBA00023269"/>
    </source>
</evidence>
<dbReference type="VEuPathDB" id="VectorBase:AAEL019637"/>
<evidence type="ECO:0000256" key="9">
    <source>
        <dbReference type="ARBA" id="ARBA00022499"/>
    </source>
</evidence>
<comment type="function">
    <text evidence="1">Core component of nucleosome. Nucleosomes wrap and compact DNA into chromatin, limiting DNA accessibility to the cellular machineries which require DNA as a template. Histones thereby play a central role in transcription regulation, DNA repair, DNA replication and chromosomal stability. DNA accessibility is regulated via a complex set of post-translational modifications of histones, also called histone code, and nucleosome remodeling.</text>
</comment>
<evidence type="ECO:0000313" key="18">
    <source>
        <dbReference type="Proteomes" id="UP000682892"/>
    </source>
</evidence>
<comment type="subcellular location">
    <subcellularLocation>
        <location evidence="4">Chromosome</location>
    </subcellularLocation>
    <subcellularLocation>
        <location evidence="3 14">Nucleus</location>
    </subcellularLocation>
</comment>
<dbReference type="HOGENOM" id="CLU_080818_0_0_1"/>
<dbReference type="Pfam" id="PF00538">
    <property type="entry name" value="Linker_histone"/>
    <property type="match status" value="1"/>
</dbReference>
<feature type="domain" description="H15" evidence="16">
    <location>
        <begin position="36"/>
        <end position="110"/>
    </location>
</feature>
<evidence type="ECO:0000256" key="4">
    <source>
        <dbReference type="ARBA" id="ARBA00004286"/>
    </source>
</evidence>
<reference evidence="17" key="1">
    <citation type="submission" date="2005-10" db="EMBL/GenBank/DDBJ databases">
        <authorList>
            <person name="Loftus B.J."/>
            <person name="Nene V.M."/>
            <person name="Hannick L.I."/>
            <person name="Bidwell S."/>
            <person name="Haas B."/>
            <person name="Amedeo P."/>
            <person name="Orvis J."/>
            <person name="Wortman J.R."/>
            <person name="White O.R."/>
            <person name="Salzberg S."/>
            <person name="Shumway M."/>
            <person name="Koo H."/>
            <person name="Zhao Y."/>
            <person name="Holmes M."/>
            <person name="Miller J."/>
            <person name="Schatz M."/>
            <person name="Pop M."/>
            <person name="Pai G."/>
            <person name="Utterback T."/>
            <person name="Rogers Y.-H."/>
            <person name="Kravitz S."/>
            <person name="Fraser C.M."/>
        </authorList>
    </citation>
    <scope>NUCLEOTIDE SEQUENCE</scope>
    <source>
        <strain evidence="17">Liverpool</strain>
    </source>
</reference>
<proteinExistence type="inferred from homology"/>
<dbReference type="AlphaFoldDB" id="Q17ER9"/>
<evidence type="ECO:0000256" key="10">
    <source>
        <dbReference type="ARBA" id="ARBA00022843"/>
    </source>
</evidence>
<dbReference type="InterPro" id="IPR005818">
    <property type="entry name" value="Histone_H1/H5_H15"/>
</dbReference>
<dbReference type="GO" id="GO:0030527">
    <property type="term" value="F:structural constituent of chromatin"/>
    <property type="evidence" value="ECO:0007669"/>
    <property type="project" value="InterPro"/>
</dbReference>
<dbReference type="FunFam" id="1.10.20.10:FF:000016">
    <property type="entry name" value="Histone H2B"/>
    <property type="match status" value="1"/>
</dbReference>
<evidence type="ECO:0000256" key="11">
    <source>
        <dbReference type="ARBA" id="ARBA00023125"/>
    </source>
</evidence>
<dbReference type="GO" id="GO:0046982">
    <property type="term" value="F:protein heterodimerization activity"/>
    <property type="evidence" value="ECO:0007669"/>
    <property type="project" value="InterPro"/>
</dbReference>
<feature type="region of interest" description="Disordered" evidence="15">
    <location>
        <begin position="145"/>
        <end position="237"/>
    </location>
</feature>
<sequence length="333" mass="35910">MTETAVEVAAVAPAVKAPKKIKVAEKDANKLKKQPTHPPVNEMVIAALSNLKERKGSSLQAVKKYIGANYDCDVIRLYTFIRRALKTGVEKGTLIQTKGTGATGSFKLVDKKKASVEKKPKKAVSEKKEAVKKAAGDKKVKKLATKKATGVKKAKAVKTGTAKKAAPSKQKSTKPSKAAAATKPKTPKPKKIAPAKKAASKKVAAKNHLKMAPKTSEKAAKKSGKAQKSVVKGDKKKKVRRKESYAIYIYKVLKQVHPDTGVSSKAMSIMNSFVNDIFERIAAEASRLAHYNKRSTITSREIQTAVRLLLPGELAKHAVSEGTKAVTKYTSSK</sequence>
<dbReference type="eggNOG" id="KOG4012">
    <property type="taxonomic scope" value="Eukaryota"/>
</dbReference>
<dbReference type="InterPro" id="IPR000558">
    <property type="entry name" value="Histone_H2B"/>
</dbReference>
<dbReference type="PANTHER" id="PTHR23428">
    <property type="entry name" value="HISTONE H2B"/>
    <property type="match status" value="1"/>
</dbReference>
<dbReference type="FunFam" id="1.10.10.10:FF:000140">
    <property type="entry name" value="Histone H1.0"/>
    <property type="match status" value="1"/>
</dbReference>
<protein>
    <recommendedName>
        <fullName evidence="7 14">Histone H2B</fullName>
    </recommendedName>
</protein>
<evidence type="ECO:0000256" key="14">
    <source>
        <dbReference type="RuleBase" id="RU000451"/>
    </source>
</evidence>
<evidence type="ECO:0000256" key="2">
    <source>
        <dbReference type="ARBA" id="ARBA00002809"/>
    </source>
</evidence>
<evidence type="ECO:0000313" key="17">
    <source>
        <dbReference type="EMBL" id="EAT45033.2"/>
    </source>
</evidence>
<reference evidence="17" key="3">
    <citation type="submission" date="2012-09" db="EMBL/GenBank/DDBJ databases">
        <authorList>
            <consortium name="VectorBase"/>
        </authorList>
    </citation>
    <scope>NUCLEOTIDE SEQUENCE</scope>
    <source>
        <strain evidence="17">Liverpool</strain>
    </source>
</reference>
<name>Q17ER9_AEDAE</name>
<dbReference type="CDD" id="cd22910">
    <property type="entry name" value="HFD_H2B"/>
    <property type="match status" value="1"/>
</dbReference>
<keyword evidence="12 14" id="KW-0539">Nucleus</keyword>
<dbReference type="InterPro" id="IPR007125">
    <property type="entry name" value="H2A/H2B/H3"/>
</dbReference>
<dbReference type="STRING" id="7159.Q17ER9"/>
<evidence type="ECO:0000256" key="5">
    <source>
        <dbReference type="ARBA" id="ARBA00006846"/>
    </source>
</evidence>
<evidence type="ECO:0000256" key="6">
    <source>
        <dbReference type="ARBA" id="ARBA00011538"/>
    </source>
</evidence>
<dbReference type="InterPro" id="IPR009072">
    <property type="entry name" value="Histone-fold"/>
</dbReference>
<evidence type="ECO:0000256" key="7">
    <source>
        <dbReference type="ARBA" id="ARBA00017644"/>
    </source>
</evidence>